<dbReference type="EMBL" id="JBDODL010005321">
    <property type="protein sequence ID" value="MES1923255.1"/>
    <property type="molecule type" value="Genomic_DNA"/>
</dbReference>
<feature type="compositionally biased region" description="Basic and acidic residues" evidence="1">
    <location>
        <begin position="1"/>
        <end position="23"/>
    </location>
</feature>
<accession>A0ABV2AUA0</accession>
<sequence>MDLKKDQKMDLEKDQKMDSKNESSDYESSSESSKRKVSRCANCFLEKSLSQITKVNGENICADCFDDYVKNLDPEEKSRREEIVERLKRQGAKDFTTGSIKAHEIKCAMCGELSPLSSMTKYEMQNYCSNCLSKITQKKNRGVYKFTPLG</sequence>
<protein>
    <submittedName>
        <fullName evidence="2">Uncharacterized protein</fullName>
    </submittedName>
</protein>
<evidence type="ECO:0000256" key="1">
    <source>
        <dbReference type="SAM" id="MobiDB-lite"/>
    </source>
</evidence>
<dbReference type="Proteomes" id="UP001439008">
    <property type="component" value="Unassembled WGS sequence"/>
</dbReference>
<organism evidence="2 3">
    <name type="scientific">Bonamia ostreae</name>
    <dbReference type="NCBI Taxonomy" id="126728"/>
    <lineage>
        <taxon>Eukaryota</taxon>
        <taxon>Sar</taxon>
        <taxon>Rhizaria</taxon>
        <taxon>Endomyxa</taxon>
        <taxon>Ascetosporea</taxon>
        <taxon>Haplosporida</taxon>
        <taxon>Bonamia</taxon>
    </lineage>
</organism>
<keyword evidence="3" id="KW-1185">Reference proteome</keyword>
<gene>
    <name evidence="2" type="ORF">MHBO_004800</name>
</gene>
<proteinExistence type="predicted"/>
<comment type="caution">
    <text evidence="2">The sequence shown here is derived from an EMBL/GenBank/DDBJ whole genome shotgun (WGS) entry which is preliminary data.</text>
</comment>
<name>A0ABV2AUA0_9EUKA</name>
<evidence type="ECO:0000313" key="2">
    <source>
        <dbReference type="EMBL" id="MES1923255.1"/>
    </source>
</evidence>
<reference evidence="2 3" key="1">
    <citation type="journal article" date="2024" name="BMC Biol.">
        <title>Comparative genomics of Ascetosporea gives new insight into the evolutionary basis for animal parasitism in Rhizaria.</title>
        <authorList>
            <person name="Hiltunen Thoren M."/>
            <person name="Onut-Brannstrom I."/>
            <person name="Alfjorden A."/>
            <person name="Peckova H."/>
            <person name="Swords F."/>
            <person name="Hooper C."/>
            <person name="Holzer A.S."/>
            <person name="Bass D."/>
            <person name="Burki F."/>
        </authorList>
    </citation>
    <scope>NUCLEOTIDE SEQUENCE [LARGE SCALE GENOMIC DNA]</scope>
    <source>
        <strain evidence="2">20-A016</strain>
    </source>
</reference>
<evidence type="ECO:0000313" key="3">
    <source>
        <dbReference type="Proteomes" id="UP001439008"/>
    </source>
</evidence>
<feature type="region of interest" description="Disordered" evidence="1">
    <location>
        <begin position="1"/>
        <end position="37"/>
    </location>
</feature>